<dbReference type="EMBL" id="CAFBNJ010000110">
    <property type="protein sequence ID" value="CAB4963278.1"/>
    <property type="molecule type" value="Genomic_DNA"/>
</dbReference>
<accession>A0A6J7L3J5</accession>
<name>A0A6J7L3J5_9ZZZZ</name>
<sequence>MALKRGGAVREHEAAIGWDHNDVCSVAVTIGDECDAVVVSEPLEMFGMGEVGMRDDHGIDIEVSEIGHAFVDGAIEAAARLPQDTCALLRRPRCYRCVITHDPDIERSSCGNDSCCH</sequence>
<dbReference type="AlphaFoldDB" id="A0A6J7L3J5"/>
<gene>
    <name evidence="1" type="ORF">UFOPK3785_01637</name>
</gene>
<organism evidence="1">
    <name type="scientific">freshwater metagenome</name>
    <dbReference type="NCBI Taxonomy" id="449393"/>
    <lineage>
        <taxon>unclassified sequences</taxon>
        <taxon>metagenomes</taxon>
        <taxon>ecological metagenomes</taxon>
    </lineage>
</organism>
<proteinExistence type="predicted"/>
<reference evidence="1" key="1">
    <citation type="submission" date="2020-05" db="EMBL/GenBank/DDBJ databases">
        <authorList>
            <person name="Chiriac C."/>
            <person name="Salcher M."/>
            <person name="Ghai R."/>
            <person name="Kavagutti S V."/>
        </authorList>
    </citation>
    <scope>NUCLEOTIDE SEQUENCE</scope>
</reference>
<protein>
    <submittedName>
        <fullName evidence="1">Unannotated protein</fullName>
    </submittedName>
</protein>
<evidence type="ECO:0000313" key="1">
    <source>
        <dbReference type="EMBL" id="CAB4963278.1"/>
    </source>
</evidence>